<gene>
    <name evidence="6" type="ordered locus">Sinac_2920</name>
</gene>
<dbReference type="Proteomes" id="UP000010798">
    <property type="component" value="Chromosome"/>
</dbReference>
<feature type="domain" description="Glycosyltransferase subfamily 4-like N-terminal" evidence="5">
    <location>
        <begin position="29"/>
        <end position="150"/>
    </location>
</feature>
<evidence type="ECO:0000256" key="1">
    <source>
        <dbReference type="ARBA" id="ARBA00022676"/>
    </source>
</evidence>
<dbReference type="STRING" id="886293.Sinac_2920"/>
<dbReference type="CDD" id="cd03801">
    <property type="entry name" value="GT4_PimA-like"/>
    <property type="match status" value="1"/>
</dbReference>
<evidence type="ECO:0000259" key="5">
    <source>
        <dbReference type="Pfam" id="PF13439"/>
    </source>
</evidence>
<dbReference type="EMBL" id="CP003364">
    <property type="protein sequence ID" value="AGA27206.1"/>
    <property type="molecule type" value="Genomic_DNA"/>
</dbReference>
<feature type="region of interest" description="Disordered" evidence="3">
    <location>
        <begin position="345"/>
        <end position="376"/>
    </location>
</feature>
<dbReference type="AlphaFoldDB" id="L0DEU9"/>
<dbReference type="KEGG" id="saci:Sinac_2920"/>
<proteinExistence type="predicted"/>
<evidence type="ECO:0000256" key="2">
    <source>
        <dbReference type="ARBA" id="ARBA00022679"/>
    </source>
</evidence>
<dbReference type="SUPFAM" id="SSF53756">
    <property type="entry name" value="UDP-Glycosyltransferase/glycogen phosphorylase"/>
    <property type="match status" value="1"/>
</dbReference>
<organism evidence="6 7">
    <name type="scientific">Singulisphaera acidiphila (strain ATCC BAA-1392 / DSM 18658 / VKM B-2454 / MOB10)</name>
    <dbReference type="NCBI Taxonomy" id="886293"/>
    <lineage>
        <taxon>Bacteria</taxon>
        <taxon>Pseudomonadati</taxon>
        <taxon>Planctomycetota</taxon>
        <taxon>Planctomycetia</taxon>
        <taxon>Isosphaerales</taxon>
        <taxon>Isosphaeraceae</taxon>
        <taxon>Singulisphaera</taxon>
    </lineage>
</organism>
<feature type="domain" description="Glycosyl transferase family 1" evidence="4">
    <location>
        <begin position="248"/>
        <end position="312"/>
    </location>
</feature>
<dbReference type="InterPro" id="IPR028098">
    <property type="entry name" value="Glyco_trans_4-like_N"/>
</dbReference>
<dbReference type="PANTHER" id="PTHR12526">
    <property type="entry name" value="GLYCOSYLTRANSFERASE"/>
    <property type="match status" value="1"/>
</dbReference>
<dbReference type="eggNOG" id="COG0438">
    <property type="taxonomic scope" value="Bacteria"/>
</dbReference>
<keyword evidence="1" id="KW-0328">Glycosyltransferase</keyword>
<dbReference type="HOGENOM" id="CLU_062433_0_0_0"/>
<name>L0DEU9_SINAD</name>
<dbReference type="Pfam" id="PF00534">
    <property type="entry name" value="Glycos_transf_1"/>
    <property type="match status" value="1"/>
</dbReference>
<dbReference type="OrthoDB" id="9815351at2"/>
<sequence>MKALALVDAPEHVCCRYRLRAFEPALAKAGWSLTLRSLARGAFRRWFQFAQAADFDTVILQRKLLPGWQIHELRRRARHLVFDFDDAVLYRDSYDPRGPHCRKRAGRFARTVRLADTVIAGNDFLADCALRAGARPERVRVIPTCVDTEQYTPRISTDEERDAPRLDLVWIGSSSTLQGLEQQRPLWERLGREVLGIRLRLICDRFPSFASIPVVEVPWNGATETDELAAGDVGVSWIPDDLWSRGKCGLKTLQYQAAGLPVVANPVGVQAEMVVPGVSGLLAATDDAWVESAKLLASDPDLCRRMGAAARSSVELNYSVAAWSEAFVASIANLDSIRLPRPASTAGGRIRAQGAPESGHPPGPFRQTFDSERIGR</sequence>
<dbReference type="PANTHER" id="PTHR12526:SF510">
    <property type="entry name" value="D-INOSITOL 3-PHOSPHATE GLYCOSYLTRANSFERASE"/>
    <property type="match status" value="1"/>
</dbReference>
<evidence type="ECO:0000259" key="4">
    <source>
        <dbReference type="Pfam" id="PF00534"/>
    </source>
</evidence>
<accession>L0DEU9</accession>
<reference evidence="6 7" key="1">
    <citation type="submission" date="2012-02" db="EMBL/GenBank/DDBJ databases">
        <title>Complete sequence of chromosome of Singulisphaera acidiphila DSM 18658.</title>
        <authorList>
            <consortium name="US DOE Joint Genome Institute (JGI-PGF)"/>
            <person name="Lucas S."/>
            <person name="Copeland A."/>
            <person name="Lapidus A."/>
            <person name="Glavina del Rio T."/>
            <person name="Dalin E."/>
            <person name="Tice H."/>
            <person name="Bruce D."/>
            <person name="Goodwin L."/>
            <person name="Pitluck S."/>
            <person name="Peters L."/>
            <person name="Ovchinnikova G."/>
            <person name="Chertkov O."/>
            <person name="Kyrpides N."/>
            <person name="Mavromatis K."/>
            <person name="Ivanova N."/>
            <person name="Brettin T."/>
            <person name="Detter J.C."/>
            <person name="Han C."/>
            <person name="Larimer F."/>
            <person name="Land M."/>
            <person name="Hauser L."/>
            <person name="Markowitz V."/>
            <person name="Cheng J.-F."/>
            <person name="Hugenholtz P."/>
            <person name="Woyke T."/>
            <person name="Wu D."/>
            <person name="Tindall B."/>
            <person name="Pomrenke H."/>
            <person name="Brambilla E."/>
            <person name="Klenk H.-P."/>
            <person name="Eisen J.A."/>
        </authorList>
    </citation>
    <scope>NUCLEOTIDE SEQUENCE [LARGE SCALE GENOMIC DNA]</scope>
    <source>
        <strain evidence="7">ATCC BAA-1392 / DSM 18658 / VKM B-2454 / MOB10</strain>
    </source>
</reference>
<protein>
    <submittedName>
        <fullName evidence="6">Glycosyltransferase</fullName>
    </submittedName>
</protein>
<dbReference type="RefSeq" id="WP_015246355.1">
    <property type="nucleotide sequence ID" value="NC_019892.1"/>
</dbReference>
<keyword evidence="7" id="KW-1185">Reference proteome</keyword>
<dbReference type="Pfam" id="PF13439">
    <property type="entry name" value="Glyco_transf_4"/>
    <property type="match status" value="1"/>
</dbReference>
<keyword evidence="2 6" id="KW-0808">Transferase</keyword>
<dbReference type="InterPro" id="IPR001296">
    <property type="entry name" value="Glyco_trans_1"/>
</dbReference>
<evidence type="ECO:0000313" key="6">
    <source>
        <dbReference type="EMBL" id="AGA27206.1"/>
    </source>
</evidence>
<evidence type="ECO:0000256" key="3">
    <source>
        <dbReference type="SAM" id="MobiDB-lite"/>
    </source>
</evidence>
<dbReference type="GO" id="GO:0016757">
    <property type="term" value="F:glycosyltransferase activity"/>
    <property type="evidence" value="ECO:0007669"/>
    <property type="project" value="UniProtKB-KW"/>
</dbReference>
<evidence type="ECO:0000313" key="7">
    <source>
        <dbReference type="Proteomes" id="UP000010798"/>
    </source>
</evidence>
<dbReference type="Gene3D" id="3.40.50.2000">
    <property type="entry name" value="Glycogen Phosphorylase B"/>
    <property type="match status" value="2"/>
</dbReference>